<dbReference type="InterPro" id="IPR036969">
    <property type="entry name" value="Citrate_synthase_sf"/>
</dbReference>
<keyword evidence="3 5" id="KW-0808">Transferase</keyword>
<dbReference type="AlphaFoldDB" id="A0A2V3U033"/>
<dbReference type="GO" id="GO:0005975">
    <property type="term" value="P:carbohydrate metabolic process"/>
    <property type="evidence" value="ECO:0007669"/>
    <property type="project" value="TreeGrafter"/>
</dbReference>
<dbReference type="GO" id="GO:0036440">
    <property type="term" value="F:citrate synthase activity"/>
    <property type="evidence" value="ECO:0007669"/>
    <property type="project" value="UniProtKB-EC"/>
</dbReference>
<dbReference type="InterPro" id="IPR024176">
    <property type="entry name" value="Citrate_synthase_bac-typ"/>
</dbReference>
<dbReference type="RefSeq" id="WP_110377066.1">
    <property type="nucleotide sequence ID" value="NZ_JAHBRY010000001.1"/>
</dbReference>
<dbReference type="OrthoDB" id="9786046at2"/>
<dbReference type="InterPro" id="IPR016143">
    <property type="entry name" value="Citrate_synth-like_sm_a-sub"/>
</dbReference>
<protein>
    <recommendedName>
        <fullName evidence="5">Citrate synthase</fullName>
    </recommendedName>
</protein>
<dbReference type="CDD" id="cd06109">
    <property type="entry name" value="BsCS-I_like"/>
    <property type="match status" value="1"/>
</dbReference>
<evidence type="ECO:0000256" key="2">
    <source>
        <dbReference type="ARBA" id="ARBA00010566"/>
    </source>
</evidence>
<dbReference type="SUPFAM" id="SSF48256">
    <property type="entry name" value="Citrate synthase"/>
    <property type="match status" value="1"/>
</dbReference>
<accession>A0A2V3U033</accession>
<dbReference type="NCBIfam" id="NF009005">
    <property type="entry name" value="PRK12350.1"/>
    <property type="match status" value="1"/>
</dbReference>
<organism evidence="8 9">
    <name type="scientific">Chelatococcus asaccharovorans</name>
    <dbReference type="NCBI Taxonomy" id="28210"/>
    <lineage>
        <taxon>Bacteria</taxon>
        <taxon>Pseudomonadati</taxon>
        <taxon>Pseudomonadota</taxon>
        <taxon>Alphaproteobacteria</taxon>
        <taxon>Hyphomicrobiales</taxon>
        <taxon>Chelatococcaceae</taxon>
        <taxon>Chelatococcus</taxon>
    </lineage>
</organism>
<evidence type="ECO:0000256" key="6">
    <source>
        <dbReference type="PIRSR" id="PIRSR001369-1"/>
    </source>
</evidence>
<reference evidence="8 9" key="1">
    <citation type="submission" date="2018-05" db="EMBL/GenBank/DDBJ databases">
        <title>Genomic Encyclopedia of Type Strains, Phase IV (KMG-IV): sequencing the most valuable type-strain genomes for metagenomic binning, comparative biology and taxonomic classification.</title>
        <authorList>
            <person name="Goeker M."/>
        </authorList>
    </citation>
    <scope>NUCLEOTIDE SEQUENCE [LARGE SCALE GENOMIC DNA]</scope>
    <source>
        <strain evidence="8 9">DSM 6462</strain>
    </source>
</reference>
<dbReference type="PRINTS" id="PR00143">
    <property type="entry name" value="CITRTSNTHASE"/>
</dbReference>
<dbReference type="Proteomes" id="UP000248021">
    <property type="component" value="Unassembled WGS sequence"/>
</dbReference>
<sequence length="358" mass="38067">MSVGLDDVVAAETALSHVDGEAGRLIIRGFDLEELAGRQSFEAVSSLLWRDLAAAGDAMAVRHALGAARVAAFPIAERLLPMSAGLSPVEALRLMLSGLSDASPIPGHVLVTAAMPVFVAAITRHRDGLAPVAPDAALGQAADFLRMLRGQAASPAEIHALDTYLVTVIDHGLNASTFTARVVASTRAGMVSSVIAGLCALKGPLHGGAPGPVLDMLDEIATPERIRPWLEQALDNGERLMGFGHRVYRVRDPRADVLKHVAATLRAGANRIQFADEVERAALAILAERKRSRPLQTNVEFYTALVLEALALPRETFTPVFAVGRVAGWAAHVLEQEAANRLIRPQSRYVGPLPKRAA</sequence>
<proteinExistence type="inferred from homology"/>
<feature type="active site" evidence="6">
    <location>
        <position position="300"/>
    </location>
</feature>
<evidence type="ECO:0000313" key="9">
    <source>
        <dbReference type="Proteomes" id="UP000248021"/>
    </source>
</evidence>
<keyword evidence="9" id="KW-1185">Reference proteome</keyword>
<comment type="catalytic activity">
    <reaction evidence="4">
        <text>oxaloacetate + acetyl-CoA + H2O = citrate + CoA + H(+)</text>
        <dbReference type="Rhea" id="RHEA:16845"/>
        <dbReference type="ChEBI" id="CHEBI:15377"/>
        <dbReference type="ChEBI" id="CHEBI:15378"/>
        <dbReference type="ChEBI" id="CHEBI:16452"/>
        <dbReference type="ChEBI" id="CHEBI:16947"/>
        <dbReference type="ChEBI" id="CHEBI:57287"/>
        <dbReference type="ChEBI" id="CHEBI:57288"/>
        <dbReference type="EC" id="2.3.3.16"/>
    </reaction>
</comment>
<dbReference type="PANTHER" id="PTHR11739">
    <property type="entry name" value="CITRATE SYNTHASE"/>
    <property type="match status" value="1"/>
</dbReference>
<evidence type="ECO:0000256" key="1">
    <source>
        <dbReference type="ARBA" id="ARBA00004751"/>
    </source>
</evidence>
<dbReference type="InterPro" id="IPR019810">
    <property type="entry name" value="Citrate_synthase_AS"/>
</dbReference>
<dbReference type="PANTHER" id="PTHR11739:SF23">
    <property type="entry name" value="CITRATE SYNTHASE 2-RELATED"/>
    <property type="match status" value="1"/>
</dbReference>
<dbReference type="Gene3D" id="1.10.230.10">
    <property type="entry name" value="Cytochrome P450-Terp, domain 2"/>
    <property type="match status" value="1"/>
</dbReference>
<evidence type="ECO:0000313" key="8">
    <source>
        <dbReference type="EMBL" id="PXW54601.1"/>
    </source>
</evidence>
<dbReference type="EMBL" id="QJJK01000011">
    <property type="protein sequence ID" value="PXW54601.1"/>
    <property type="molecule type" value="Genomic_DNA"/>
</dbReference>
<comment type="pathway">
    <text evidence="1">Carbohydrate metabolism; tricarboxylic acid cycle; isocitrate from oxaloacetate: step 1/2.</text>
</comment>
<dbReference type="UniPathway" id="UPA00223">
    <property type="reaction ID" value="UER00717"/>
</dbReference>
<dbReference type="PIRSF" id="PIRSF001369">
    <property type="entry name" value="Citrate_synth"/>
    <property type="match status" value="1"/>
</dbReference>
<dbReference type="InterPro" id="IPR002020">
    <property type="entry name" value="Citrate_synthase"/>
</dbReference>
<dbReference type="InterPro" id="IPR016142">
    <property type="entry name" value="Citrate_synth-like_lrg_a-sub"/>
</dbReference>
<evidence type="ECO:0000256" key="5">
    <source>
        <dbReference type="PIRNR" id="PIRNR001369"/>
    </source>
</evidence>
<dbReference type="Gene3D" id="1.10.580.10">
    <property type="entry name" value="Citrate Synthase, domain 1"/>
    <property type="match status" value="1"/>
</dbReference>
<name>A0A2V3U033_9HYPH</name>
<evidence type="ECO:0000256" key="4">
    <source>
        <dbReference type="ARBA" id="ARBA00049288"/>
    </source>
</evidence>
<evidence type="ECO:0000256" key="7">
    <source>
        <dbReference type="RuleBase" id="RU003406"/>
    </source>
</evidence>
<feature type="active site" evidence="6">
    <location>
        <position position="245"/>
    </location>
</feature>
<dbReference type="GO" id="GO:0005829">
    <property type="term" value="C:cytosol"/>
    <property type="evidence" value="ECO:0007669"/>
    <property type="project" value="TreeGrafter"/>
</dbReference>
<dbReference type="PROSITE" id="PS00480">
    <property type="entry name" value="CITRATE_SYNTHASE"/>
    <property type="match status" value="1"/>
</dbReference>
<evidence type="ECO:0000256" key="3">
    <source>
        <dbReference type="ARBA" id="ARBA00022679"/>
    </source>
</evidence>
<dbReference type="GO" id="GO:0006099">
    <property type="term" value="P:tricarboxylic acid cycle"/>
    <property type="evidence" value="ECO:0007669"/>
    <property type="project" value="UniProtKB-UniPathway"/>
</dbReference>
<comment type="similarity">
    <text evidence="2 5 7">Belongs to the citrate synthase family.</text>
</comment>
<dbReference type="Pfam" id="PF00285">
    <property type="entry name" value="Citrate_synt"/>
    <property type="match status" value="1"/>
</dbReference>
<gene>
    <name evidence="8" type="ORF">C7450_111132</name>
</gene>
<comment type="caution">
    <text evidence="8">The sequence shown here is derived from an EMBL/GenBank/DDBJ whole genome shotgun (WGS) entry which is preliminary data.</text>
</comment>